<comment type="caution">
    <text evidence="1">The sequence shown here is derived from an EMBL/GenBank/DDBJ whole genome shotgun (WGS) entry which is preliminary data.</text>
</comment>
<name>A0A6I1PZN5_PARAM</name>
<evidence type="ECO:0000313" key="2">
    <source>
        <dbReference type="Proteomes" id="UP000592780"/>
    </source>
</evidence>
<dbReference type="AlphaFoldDB" id="A0A6I1PZN5"/>
<gene>
    <name evidence="1" type="ORF">HDG40_006902</name>
</gene>
<protein>
    <submittedName>
        <fullName evidence="1">Uncharacterized protein</fullName>
    </submittedName>
</protein>
<evidence type="ECO:0000313" key="1">
    <source>
        <dbReference type="EMBL" id="MBB5428707.1"/>
    </source>
</evidence>
<organism evidence="1 2">
    <name type="scientific">Paraburkholderia atlantica</name>
    <dbReference type="NCBI Taxonomy" id="2654982"/>
    <lineage>
        <taxon>Bacteria</taxon>
        <taxon>Pseudomonadati</taxon>
        <taxon>Pseudomonadota</taxon>
        <taxon>Betaproteobacteria</taxon>
        <taxon>Burkholderiales</taxon>
        <taxon>Burkholderiaceae</taxon>
        <taxon>Paraburkholderia</taxon>
    </lineage>
</organism>
<keyword evidence="2" id="KW-1185">Reference proteome</keyword>
<dbReference type="Proteomes" id="UP000592780">
    <property type="component" value="Unassembled WGS sequence"/>
</dbReference>
<proteinExistence type="predicted"/>
<dbReference type="RefSeq" id="WP_018432965.1">
    <property type="nucleotide sequence ID" value="NZ_JACHDD010000015.1"/>
</dbReference>
<accession>A0A6I1PZN5</accession>
<sequence>MSRLVRRRLAEWLVVSCGLWHIGLGLYFIFVRPALLPEDLRYMGVDAQVLYGAAPRLAAWLAKVFTVMGGFMAGTGVLIAYLGWKVMPLRTRGMTAALALTGALTLVLMSAVNFALQSDFRWLLALPPIGWFIALGLYVRAA</sequence>
<dbReference type="OrthoDB" id="8854344at2"/>
<dbReference type="EMBL" id="JACHDD010000015">
    <property type="protein sequence ID" value="MBB5428707.1"/>
    <property type="molecule type" value="Genomic_DNA"/>
</dbReference>
<reference evidence="1 2" key="1">
    <citation type="submission" date="2020-08" db="EMBL/GenBank/DDBJ databases">
        <title>Genomic Encyclopedia of Type Strains, Phase IV (KMG-V): Genome sequencing to study the core and pangenomes of soil and plant-associated prokaryotes.</title>
        <authorList>
            <person name="Whitman W."/>
        </authorList>
    </citation>
    <scope>NUCLEOTIDE SEQUENCE [LARGE SCALE GENOMIC DNA]</scope>
    <source>
        <strain evidence="1 2">JPY158</strain>
    </source>
</reference>